<dbReference type="AlphaFoldDB" id="A0A382L5C8"/>
<keyword evidence="3" id="KW-0479">Metal-binding</keyword>
<evidence type="ECO:0000313" key="7">
    <source>
        <dbReference type="EMBL" id="SVC31870.1"/>
    </source>
</evidence>
<keyword evidence="5" id="KW-0560">Oxidoreductase</keyword>
<dbReference type="InterPro" id="IPR002328">
    <property type="entry name" value="ADH_Zn_CS"/>
</dbReference>
<dbReference type="InterPro" id="IPR036291">
    <property type="entry name" value="NAD(P)-bd_dom_sf"/>
</dbReference>
<proteinExistence type="inferred from homology"/>
<comment type="similarity">
    <text evidence="2">Belongs to the zinc-containing alcohol dehydrogenase family.</text>
</comment>
<dbReference type="PANTHER" id="PTHR43161">
    <property type="entry name" value="SORBITOL DEHYDROGENASE"/>
    <property type="match status" value="1"/>
</dbReference>
<dbReference type="GO" id="GO:0008270">
    <property type="term" value="F:zinc ion binding"/>
    <property type="evidence" value="ECO:0007669"/>
    <property type="project" value="InterPro"/>
</dbReference>
<evidence type="ECO:0000256" key="1">
    <source>
        <dbReference type="ARBA" id="ARBA00001947"/>
    </source>
</evidence>
<gene>
    <name evidence="7" type="ORF">METZ01_LOCUS284724</name>
</gene>
<dbReference type="PANTHER" id="PTHR43161:SF23">
    <property type="entry name" value="(R,R)-BUTANEDIOL DEHYDROGENASE-RELATED"/>
    <property type="match status" value="1"/>
</dbReference>
<dbReference type="InterPro" id="IPR020843">
    <property type="entry name" value="ER"/>
</dbReference>
<dbReference type="SUPFAM" id="SSF50129">
    <property type="entry name" value="GroES-like"/>
    <property type="match status" value="1"/>
</dbReference>
<evidence type="ECO:0000259" key="6">
    <source>
        <dbReference type="SMART" id="SM00829"/>
    </source>
</evidence>
<evidence type="ECO:0000256" key="3">
    <source>
        <dbReference type="ARBA" id="ARBA00022723"/>
    </source>
</evidence>
<dbReference type="InterPro" id="IPR011032">
    <property type="entry name" value="GroES-like_sf"/>
</dbReference>
<evidence type="ECO:0000256" key="5">
    <source>
        <dbReference type="ARBA" id="ARBA00023002"/>
    </source>
</evidence>
<dbReference type="PROSITE" id="PS00059">
    <property type="entry name" value="ADH_ZINC"/>
    <property type="match status" value="1"/>
</dbReference>
<dbReference type="InterPro" id="IPR013154">
    <property type="entry name" value="ADH-like_N"/>
</dbReference>
<reference evidence="7" key="1">
    <citation type="submission" date="2018-05" db="EMBL/GenBank/DDBJ databases">
        <authorList>
            <person name="Lanie J.A."/>
            <person name="Ng W.-L."/>
            <person name="Kazmierczak K.M."/>
            <person name="Andrzejewski T.M."/>
            <person name="Davidsen T.M."/>
            <person name="Wayne K.J."/>
            <person name="Tettelin H."/>
            <person name="Glass J.I."/>
            <person name="Rusch D."/>
            <person name="Podicherti R."/>
            <person name="Tsui H.-C.T."/>
            <person name="Winkler M.E."/>
        </authorList>
    </citation>
    <scope>NUCLEOTIDE SEQUENCE</scope>
</reference>
<comment type="cofactor">
    <cofactor evidence="1">
        <name>Zn(2+)</name>
        <dbReference type="ChEBI" id="CHEBI:29105"/>
    </cofactor>
</comment>
<sequence length="336" mass="35743">MRAAVYQGNQQFAIEDLADPAPAPGQVVVDVEFCAICGTDVHAIMYDIAPVGSVLGHEYSGVISRVGSGVERWKVGDRVIGGGGEPPPTLASARGPRYNYRNEGFPTERIRAYAEKVLMEEWEPIAIPEGVSSAEAAMCEPCAVAVHAVRISKMRLGDTVAVLGAGPIGLLCMQVARAAGASRVFVSEPAPARAEAARRLGANAVVDPTESDVIERIVELSDGLGPDVVLECAAAKSTLDDALQMVRSSGQVMLVAITWEPTGLLPPDWMAREVGLQASFGTRPEDWRIALDLIRTGKVTMDPLVSDASFLPLENIQGAFEALCQPSTQLQMVVKH</sequence>
<dbReference type="Pfam" id="PF00107">
    <property type="entry name" value="ADH_zinc_N"/>
    <property type="match status" value="1"/>
</dbReference>
<name>A0A382L5C8_9ZZZZ</name>
<accession>A0A382L5C8</accession>
<dbReference type="Gene3D" id="3.90.180.10">
    <property type="entry name" value="Medium-chain alcohol dehydrogenases, catalytic domain"/>
    <property type="match status" value="1"/>
</dbReference>
<evidence type="ECO:0000256" key="4">
    <source>
        <dbReference type="ARBA" id="ARBA00022833"/>
    </source>
</evidence>
<dbReference type="SMART" id="SM00829">
    <property type="entry name" value="PKS_ER"/>
    <property type="match status" value="1"/>
</dbReference>
<protein>
    <recommendedName>
        <fullName evidence="6">Enoyl reductase (ER) domain-containing protein</fullName>
    </recommendedName>
</protein>
<evidence type="ECO:0000256" key="2">
    <source>
        <dbReference type="ARBA" id="ARBA00008072"/>
    </source>
</evidence>
<feature type="domain" description="Enoyl reductase (ER)" evidence="6">
    <location>
        <begin position="8"/>
        <end position="334"/>
    </location>
</feature>
<dbReference type="InterPro" id="IPR013149">
    <property type="entry name" value="ADH-like_C"/>
</dbReference>
<keyword evidence="4" id="KW-0862">Zinc</keyword>
<dbReference type="SUPFAM" id="SSF51735">
    <property type="entry name" value="NAD(P)-binding Rossmann-fold domains"/>
    <property type="match status" value="1"/>
</dbReference>
<dbReference type="GO" id="GO:0016491">
    <property type="term" value="F:oxidoreductase activity"/>
    <property type="evidence" value="ECO:0007669"/>
    <property type="project" value="UniProtKB-KW"/>
</dbReference>
<dbReference type="EMBL" id="UINC01084850">
    <property type="protein sequence ID" value="SVC31870.1"/>
    <property type="molecule type" value="Genomic_DNA"/>
</dbReference>
<dbReference type="Pfam" id="PF08240">
    <property type="entry name" value="ADH_N"/>
    <property type="match status" value="1"/>
</dbReference>
<feature type="non-terminal residue" evidence="7">
    <location>
        <position position="336"/>
    </location>
</feature>
<organism evidence="7">
    <name type="scientific">marine metagenome</name>
    <dbReference type="NCBI Taxonomy" id="408172"/>
    <lineage>
        <taxon>unclassified sequences</taxon>
        <taxon>metagenomes</taxon>
        <taxon>ecological metagenomes</taxon>
    </lineage>
</organism>
<dbReference type="Gene3D" id="3.40.50.720">
    <property type="entry name" value="NAD(P)-binding Rossmann-like Domain"/>
    <property type="match status" value="1"/>
</dbReference>